<evidence type="ECO:0000256" key="1">
    <source>
        <dbReference type="SAM" id="MobiDB-lite"/>
    </source>
</evidence>
<reference evidence="3" key="1">
    <citation type="submission" date="2022-11" db="EMBL/GenBank/DDBJ databases">
        <title>Lacinutrix neustonica HL-RS19T sp. nov., isolated from the surface microlayer sample of brackish Lake Shihwa.</title>
        <authorList>
            <person name="Choi J.Y."/>
            <person name="Hwang C.Y."/>
        </authorList>
    </citation>
    <scope>NUCLEOTIDE SEQUENCE</scope>
    <source>
        <strain evidence="3">HL-RS19</strain>
    </source>
</reference>
<dbReference type="InterPro" id="IPR013783">
    <property type="entry name" value="Ig-like_fold"/>
</dbReference>
<dbReference type="SUPFAM" id="SSF49265">
    <property type="entry name" value="Fibronectin type III"/>
    <property type="match status" value="1"/>
</dbReference>
<organism evidence="3 4">
    <name type="scientific">Lacinutrix neustonica</name>
    <dbReference type="NCBI Taxonomy" id="2980107"/>
    <lineage>
        <taxon>Bacteria</taxon>
        <taxon>Pseudomonadati</taxon>
        <taxon>Bacteroidota</taxon>
        <taxon>Flavobacteriia</taxon>
        <taxon>Flavobacteriales</taxon>
        <taxon>Flavobacteriaceae</taxon>
        <taxon>Lacinutrix</taxon>
    </lineage>
</organism>
<gene>
    <name evidence="3" type="ORF">N7U66_06285</name>
</gene>
<proteinExistence type="predicted"/>
<keyword evidence="4" id="KW-1185">Reference proteome</keyword>
<dbReference type="Proteomes" id="UP001164705">
    <property type="component" value="Chromosome"/>
</dbReference>
<name>A0A9E8MX06_9FLAO</name>
<protein>
    <submittedName>
        <fullName evidence="3">Fibronectin type III domain-containing protein</fullName>
    </submittedName>
</protein>
<dbReference type="Pfam" id="PF00041">
    <property type="entry name" value="fn3"/>
    <property type="match status" value="1"/>
</dbReference>
<dbReference type="KEGG" id="lnu:N7U66_06285"/>
<accession>A0A9E8MX06</accession>
<feature type="domain" description="Fibronectin type-III" evidence="2">
    <location>
        <begin position="65"/>
        <end position="155"/>
    </location>
</feature>
<sequence>MQKILYLGIEDNRNAYHADDTNTYGQGNRNPFIDNPYLATAIWGGTPAQNRWGSQPPPDTQAPTTPTNLVASNPTETTIDLAWTASTDNVGVVAYQIFIDGVFYTASNATATTFTVTDLTPETTYTFTVLARDAATNNSPMSAESNPKQRFLLRLLVLDV</sequence>
<dbReference type="Gene3D" id="2.60.40.10">
    <property type="entry name" value="Immunoglobulins"/>
    <property type="match status" value="1"/>
</dbReference>
<dbReference type="InterPro" id="IPR003961">
    <property type="entry name" value="FN3_dom"/>
</dbReference>
<evidence type="ECO:0000313" key="4">
    <source>
        <dbReference type="Proteomes" id="UP001164705"/>
    </source>
</evidence>
<dbReference type="PROSITE" id="PS50853">
    <property type="entry name" value="FN3"/>
    <property type="match status" value="1"/>
</dbReference>
<dbReference type="RefSeq" id="WP_267677768.1">
    <property type="nucleotide sequence ID" value="NZ_CP113088.1"/>
</dbReference>
<evidence type="ECO:0000259" key="2">
    <source>
        <dbReference type="PROSITE" id="PS50853"/>
    </source>
</evidence>
<dbReference type="CDD" id="cd00063">
    <property type="entry name" value="FN3"/>
    <property type="match status" value="1"/>
</dbReference>
<dbReference type="InterPro" id="IPR036116">
    <property type="entry name" value="FN3_sf"/>
</dbReference>
<evidence type="ECO:0000313" key="3">
    <source>
        <dbReference type="EMBL" id="WAC03193.1"/>
    </source>
</evidence>
<dbReference type="AlphaFoldDB" id="A0A9E8MX06"/>
<feature type="region of interest" description="Disordered" evidence="1">
    <location>
        <begin position="46"/>
        <end position="72"/>
    </location>
</feature>
<dbReference type="EMBL" id="CP113088">
    <property type="protein sequence ID" value="WAC03193.1"/>
    <property type="molecule type" value="Genomic_DNA"/>
</dbReference>
<dbReference type="SMART" id="SM00060">
    <property type="entry name" value="FN3"/>
    <property type="match status" value="1"/>
</dbReference>